<dbReference type="EMBL" id="AY666015">
    <property type="protein sequence ID" value="AAV91068.1"/>
    <property type="molecule type" value="Genomic_DNA"/>
</dbReference>
<reference evidence="1 2" key="1">
    <citation type="journal article" date="2005" name="J. Virol.">
        <title>Complete genome sequence of the grouper iridovirus and comparison of genomic organization with those of other iridoviruses.</title>
        <authorList>
            <person name="Tsai C.T."/>
            <person name="Ting J.W."/>
            <person name="Wu M.H."/>
            <person name="Wu M.F."/>
            <person name="Guo I.C."/>
            <person name="Chang C.Y."/>
        </authorList>
    </citation>
    <scope>NUCLEOTIDE SEQUENCE [LARGE SCALE GENOMIC DNA]</scope>
</reference>
<sequence length="88" mass="9174">MIRSGTTPSLSKGMSSCDFTAPHVPFCAVNEANLSPISGILGVRNLTLTILRPSGSTSCTILSKYPSSEALTVRDISLHTVVPVGPCL</sequence>
<gene>
    <name evidence="1" type="ORF">GIV41</name>
</gene>
<evidence type="ECO:0000313" key="2">
    <source>
        <dbReference type="Proteomes" id="UP000102282"/>
    </source>
</evidence>
<name>Q5GAH5_9VIRU</name>
<evidence type="ECO:0000313" key="1">
    <source>
        <dbReference type="EMBL" id="AAV91068.1"/>
    </source>
</evidence>
<proteinExistence type="predicted"/>
<accession>Q5GAH5</accession>
<dbReference type="Proteomes" id="UP000102282">
    <property type="component" value="Genome"/>
</dbReference>
<organism evidence="1 2">
    <name type="scientific">Grouper iridovirus</name>
    <dbReference type="NCBI Taxonomy" id="127569"/>
    <lineage>
        <taxon>Viruses</taxon>
        <taxon>Varidnaviria</taxon>
        <taxon>Bamfordvirae</taxon>
        <taxon>Nucleocytoviricota</taxon>
        <taxon>Megaviricetes</taxon>
        <taxon>Pimascovirales</taxon>
        <taxon>Pimascovirales incertae sedis</taxon>
        <taxon>Iridoviridae</taxon>
        <taxon>Alphairidovirinae</taxon>
        <taxon>Ranavirus</taxon>
        <taxon>Ranavirus epinephelus1</taxon>
        <taxon>Singapore grouper iridovirus</taxon>
    </lineage>
</organism>
<protein>
    <submittedName>
        <fullName evidence="1">Uncharacterized protein</fullName>
    </submittedName>
</protein>